<evidence type="ECO:0000313" key="1">
    <source>
        <dbReference type="Ensembl" id="ENSOARP00020007302.2"/>
    </source>
</evidence>
<sequence length="175" mass="17737">MTHLLSISLHGKNNASLLSHGVRLLDDAEVALIVRTHGGLGAFAQLSDVALQLRVVPLQPAHLLQVAGQPVIQELHGLLLMAVEEAFAKGPADSDVAGNVAGARQGAGGVAAVGQTEAGSTQRGCAHSDSVRVCQGGREAQKGSTDLCPKLVSSVSGGDTDVPCSRSVGAAQRVP</sequence>
<name>A0AC11B2X1_SHEEP</name>
<reference evidence="1" key="2">
    <citation type="submission" date="2025-08" db="UniProtKB">
        <authorList>
            <consortium name="Ensembl"/>
        </authorList>
    </citation>
    <scope>IDENTIFICATION</scope>
</reference>
<protein>
    <submittedName>
        <fullName evidence="1">Uncharacterized protein</fullName>
    </submittedName>
</protein>
<organism evidence="1">
    <name type="scientific">Ovis aries</name>
    <name type="common">Sheep</name>
    <dbReference type="NCBI Taxonomy" id="9940"/>
    <lineage>
        <taxon>Eukaryota</taxon>
        <taxon>Metazoa</taxon>
        <taxon>Chordata</taxon>
        <taxon>Craniata</taxon>
        <taxon>Vertebrata</taxon>
        <taxon>Euteleostomi</taxon>
        <taxon>Mammalia</taxon>
        <taxon>Eutheria</taxon>
        <taxon>Laurasiatheria</taxon>
        <taxon>Artiodactyla</taxon>
        <taxon>Ruminantia</taxon>
        <taxon>Pecora</taxon>
        <taxon>Bovidae</taxon>
        <taxon>Caprinae</taxon>
        <taxon>Ovis</taxon>
    </lineage>
</organism>
<reference evidence="1" key="3">
    <citation type="submission" date="2025-09" db="UniProtKB">
        <authorList>
            <consortium name="Ensembl"/>
        </authorList>
    </citation>
    <scope>IDENTIFICATION</scope>
</reference>
<dbReference type="Ensembl" id="ENSOART00020008831.2">
    <property type="protein sequence ID" value="ENSOARP00020007302.2"/>
    <property type="gene ID" value="ENSOARG00020030013.1"/>
</dbReference>
<proteinExistence type="predicted"/>
<accession>A0AC11B2X1</accession>
<reference evidence="1" key="1">
    <citation type="submission" date="2020-11" db="EMBL/GenBank/DDBJ databases">
        <authorList>
            <person name="Davenport K.M."/>
            <person name="Bickhart D.M."/>
            <person name="Smith T.P.L."/>
            <person name="Murdoch B.M."/>
            <person name="Rosen B.D."/>
        </authorList>
    </citation>
    <scope>NUCLEOTIDE SEQUENCE [LARGE SCALE GENOMIC DNA]</scope>
    <source>
        <strain evidence="1">OAR_USU_Benz2616</strain>
    </source>
</reference>